<dbReference type="PANTHER" id="PTHR16004">
    <property type="entry name" value="RING FINGER PROTEIN 31-RELATED"/>
    <property type="match status" value="1"/>
</dbReference>
<dbReference type="GeneID" id="20205413"/>
<evidence type="ECO:0000313" key="5">
    <source>
        <dbReference type="Proteomes" id="UP000015101"/>
    </source>
</evidence>
<proteinExistence type="predicted"/>
<dbReference type="Proteomes" id="UP000015101">
    <property type="component" value="Unassembled WGS sequence"/>
</dbReference>
<dbReference type="EMBL" id="AMQM01005300">
    <property type="status" value="NOT_ANNOTATED_CDS"/>
    <property type="molecule type" value="Genomic_DNA"/>
</dbReference>
<sequence length="334" mass="38750">MENINALKRSIVHQFLNLFNPNEALKIFSNIHVDFKEKYKIVKAEELVVDNCKNVYEVKLLIVALRVLSKYAANILLPVQMRPNGWKTISYFNKIYNEKVHPIIGTDEILEKLNYEKLPNKDFEYVVSDTANHSREYVAEKGLHCKHPRNCLDRLRDMDVKSLQNFLEVCHESLNCGMAYWLKRTSSSSSLPMKCHVTLMRDDRTEGPCGGESLEGYAGMCRKHYTEYLVDEINIHKLDPLHMMSTEELSINNSQRNRSTNHRRNRFEVDSDHNDYEIVVLDDVIGDNVKSKQQQQQQQRHQHQKQLVSHFGTGGNNSDDVADDVTTLCIQQLL</sequence>
<dbReference type="InterPro" id="IPR041031">
    <property type="entry name" value="RNF31_C"/>
</dbReference>
<reference evidence="3 5" key="2">
    <citation type="journal article" date="2013" name="Nature">
        <title>Insights into bilaterian evolution from three spiralian genomes.</title>
        <authorList>
            <person name="Simakov O."/>
            <person name="Marletaz F."/>
            <person name="Cho S.J."/>
            <person name="Edsinger-Gonzales E."/>
            <person name="Havlak P."/>
            <person name="Hellsten U."/>
            <person name="Kuo D.H."/>
            <person name="Larsson T."/>
            <person name="Lv J."/>
            <person name="Arendt D."/>
            <person name="Savage R."/>
            <person name="Osoegawa K."/>
            <person name="de Jong P."/>
            <person name="Grimwood J."/>
            <person name="Chapman J.A."/>
            <person name="Shapiro H."/>
            <person name="Aerts A."/>
            <person name="Otillar R.P."/>
            <person name="Terry A.Y."/>
            <person name="Boore J.L."/>
            <person name="Grigoriev I.V."/>
            <person name="Lindberg D.R."/>
            <person name="Seaver E.C."/>
            <person name="Weisblat D.A."/>
            <person name="Putnam N.H."/>
            <person name="Rokhsar D.S."/>
        </authorList>
    </citation>
    <scope>NUCLEOTIDE SEQUENCE</scope>
</reference>
<dbReference type="GO" id="GO:0004842">
    <property type="term" value="F:ubiquitin-protein transferase activity"/>
    <property type="evidence" value="ECO:0007669"/>
    <property type="project" value="InterPro"/>
</dbReference>
<dbReference type="InParanoid" id="T1F9B4"/>
<dbReference type="EMBL" id="KB096900">
    <property type="protein sequence ID" value="ESO00531.1"/>
    <property type="molecule type" value="Genomic_DNA"/>
</dbReference>
<dbReference type="PANTHER" id="PTHR16004:SF2">
    <property type="entry name" value="E3 UBIQUITIN-PROTEIN LIGASE LUBEL"/>
    <property type="match status" value="1"/>
</dbReference>
<reference evidence="5" key="1">
    <citation type="submission" date="2012-12" db="EMBL/GenBank/DDBJ databases">
        <authorList>
            <person name="Hellsten U."/>
            <person name="Grimwood J."/>
            <person name="Chapman J.A."/>
            <person name="Shapiro H."/>
            <person name="Aerts A."/>
            <person name="Otillar R.P."/>
            <person name="Terry A.Y."/>
            <person name="Boore J.L."/>
            <person name="Simakov O."/>
            <person name="Marletaz F."/>
            <person name="Cho S.-J."/>
            <person name="Edsinger-Gonzales E."/>
            <person name="Havlak P."/>
            <person name="Kuo D.-H."/>
            <person name="Larsson T."/>
            <person name="Lv J."/>
            <person name="Arendt D."/>
            <person name="Savage R."/>
            <person name="Osoegawa K."/>
            <person name="de Jong P."/>
            <person name="Lindberg D.R."/>
            <person name="Seaver E.C."/>
            <person name="Weisblat D.A."/>
            <person name="Putnam N.H."/>
            <person name="Grigoriev I.V."/>
            <person name="Rokhsar D.S."/>
        </authorList>
    </citation>
    <scope>NUCLEOTIDE SEQUENCE</scope>
</reference>
<evidence type="ECO:0000313" key="4">
    <source>
        <dbReference type="EnsemblMetazoa" id="HelroP175488"/>
    </source>
</evidence>
<protein>
    <recommendedName>
        <fullName evidence="2">RNF31 C-terminal domain-containing protein</fullName>
    </recommendedName>
</protein>
<keyword evidence="5" id="KW-1185">Reference proteome</keyword>
<gene>
    <name evidence="4" type="primary">20205413</name>
    <name evidence="3" type="ORF">HELRODRAFT_175488</name>
</gene>
<dbReference type="Gene3D" id="1.20.58.2190">
    <property type="match status" value="1"/>
</dbReference>
<dbReference type="InterPro" id="IPR026254">
    <property type="entry name" value="RNF31-like"/>
</dbReference>
<dbReference type="GO" id="GO:0071797">
    <property type="term" value="C:LUBAC complex"/>
    <property type="evidence" value="ECO:0007669"/>
    <property type="project" value="InterPro"/>
</dbReference>
<reference evidence="4" key="3">
    <citation type="submission" date="2015-06" db="UniProtKB">
        <authorList>
            <consortium name="EnsemblMetazoa"/>
        </authorList>
    </citation>
    <scope>IDENTIFICATION</scope>
</reference>
<accession>T1F9B4</accession>
<dbReference type="OrthoDB" id="9978677at2759"/>
<evidence type="ECO:0000256" key="1">
    <source>
        <dbReference type="SAM" id="MobiDB-lite"/>
    </source>
</evidence>
<name>T1F9B4_HELRO</name>
<evidence type="ECO:0000259" key="2">
    <source>
        <dbReference type="Pfam" id="PF18091"/>
    </source>
</evidence>
<dbReference type="STRING" id="6412.T1F9B4"/>
<dbReference type="AlphaFoldDB" id="T1F9B4"/>
<feature type="domain" description="RNF31 C-terminal" evidence="2">
    <location>
        <begin position="180"/>
        <end position="251"/>
    </location>
</feature>
<dbReference type="Pfam" id="PF18091">
    <property type="entry name" value="E3_UbLigase_RBR"/>
    <property type="match status" value="1"/>
</dbReference>
<dbReference type="CTD" id="20205413"/>
<dbReference type="KEGG" id="hro:HELRODRAFT_175488"/>
<dbReference type="EMBL" id="AMQM01005301">
    <property type="status" value="NOT_ANNOTATED_CDS"/>
    <property type="molecule type" value="Genomic_DNA"/>
</dbReference>
<dbReference type="EnsemblMetazoa" id="HelroT175488">
    <property type="protein sequence ID" value="HelroP175488"/>
    <property type="gene ID" value="HelroG175488"/>
</dbReference>
<dbReference type="RefSeq" id="XP_009021168.1">
    <property type="nucleotide sequence ID" value="XM_009022920.1"/>
</dbReference>
<dbReference type="EMBL" id="AMQM01005302">
    <property type="status" value="NOT_ANNOTATED_CDS"/>
    <property type="molecule type" value="Genomic_DNA"/>
</dbReference>
<feature type="region of interest" description="Disordered" evidence="1">
    <location>
        <begin position="289"/>
        <end position="319"/>
    </location>
</feature>
<organism evidence="4 5">
    <name type="scientific">Helobdella robusta</name>
    <name type="common">Californian leech</name>
    <dbReference type="NCBI Taxonomy" id="6412"/>
    <lineage>
        <taxon>Eukaryota</taxon>
        <taxon>Metazoa</taxon>
        <taxon>Spiralia</taxon>
        <taxon>Lophotrochozoa</taxon>
        <taxon>Annelida</taxon>
        <taxon>Clitellata</taxon>
        <taxon>Hirudinea</taxon>
        <taxon>Rhynchobdellida</taxon>
        <taxon>Glossiphoniidae</taxon>
        <taxon>Helobdella</taxon>
    </lineage>
</organism>
<dbReference type="HOGENOM" id="CLU_832294_0_0_1"/>
<evidence type="ECO:0000313" key="3">
    <source>
        <dbReference type="EMBL" id="ESO00531.1"/>
    </source>
</evidence>
<dbReference type="eggNOG" id="KOG1812">
    <property type="taxonomic scope" value="Eukaryota"/>
</dbReference>